<evidence type="ECO:0000313" key="3">
    <source>
        <dbReference type="EMBL" id="CAL1141193.1"/>
    </source>
</evidence>
<feature type="compositionally biased region" description="Basic and acidic residues" evidence="1">
    <location>
        <begin position="514"/>
        <end position="528"/>
    </location>
</feature>
<feature type="compositionally biased region" description="Basic and acidic residues" evidence="1">
    <location>
        <begin position="578"/>
        <end position="590"/>
    </location>
</feature>
<comment type="caution">
    <text evidence="2">The sequence shown here is derived from an EMBL/GenBank/DDBJ whole genome shotgun (WGS) entry which is preliminary data.</text>
</comment>
<accession>A0A9P1CBU0</accession>
<feature type="region of interest" description="Disordered" evidence="1">
    <location>
        <begin position="137"/>
        <end position="645"/>
    </location>
</feature>
<sequence length="728" mass="81966">MVETGHLARALEEDGIVRNKARSNGVIMCWPCPKVCGIASMKACSLNSRVMELLALWWVVEWRRMMVLDHEDMSKVYVDSWGMKRCFTHLLRRWLSGTDPTLQPIWDIFDAVWGRDDEEPARNDAFMAARAEILAIEDGSPYEPNEGPEDGSLWDGYHDPELDTLPDDGEHADHDSLGSASVATTEPEQTPDPVTVEDSQPVMDSQADPSLLSPPPYLEEPDSQPIEEETYLFSDVEDEIPSSVTEDVKDESPPPHPAHRNLPALFGGPSSFTPAPSSLMPPPPAPGPDFLEKKRAQLEAQLNNVRQRIVDRERFVRSQSSADLGTVAPAASDTMDTLPYEPGEPESPTKLPNDDQPSGASDPPEPLPSSQVTGEDDHDVSPSQPREELCLDKLEAPMVTRREQREKNMDTEDGKDAEKPDAESKTPARAKRTKGANKQDQTGEKAPKGTRASKPKKTEKDKETKEKDAAVEKAPKRRCASKPKETEKDKETKDIEKEEDAAEEKAPKRRRASKPKETEKDKETKDIEKEEDAAEEKAPKRRRASKPKETEKDKETKDIEKEEDAAEEKAPKRRRASKPKETEKDKVDKAPKRRRASKPKETEKDNVDKAPTRRRASKPKETEKDKEIEKKNSEPEALENKTSKTWAGRWIPTEANALAKFNAIRHVFDQCLSKKFRSPSSFQPPWFKQCSNAFKYKNLDKGSCKQEDLIAAAELEVEKFLSLDFVRI</sequence>
<keyword evidence="4" id="KW-1185">Reference proteome</keyword>
<protein>
    <submittedName>
        <fullName evidence="2">Uncharacterized protein</fullName>
    </submittedName>
</protein>
<feature type="compositionally biased region" description="Basic and acidic residues" evidence="1">
    <location>
        <begin position="546"/>
        <end position="560"/>
    </location>
</feature>
<dbReference type="Proteomes" id="UP001152797">
    <property type="component" value="Unassembled WGS sequence"/>
</dbReference>
<evidence type="ECO:0000313" key="4">
    <source>
        <dbReference type="Proteomes" id="UP001152797"/>
    </source>
</evidence>
<dbReference type="EMBL" id="CAMXCT020001205">
    <property type="protein sequence ID" value="CAL1141193.1"/>
    <property type="molecule type" value="Genomic_DNA"/>
</dbReference>
<reference evidence="3" key="2">
    <citation type="submission" date="2024-04" db="EMBL/GenBank/DDBJ databases">
        <authorList>
            <person name="Chen Y."/>
            <person name="Shah S."/>
            <person name="Dougan E. K."/>
            <person name="Thang M."/>
            <person name="Chan C."/>
        </authorList>
    </citation>
    <scope>NUCLEOTIDE SEQUENCE [LARGE SCALE GENOMIC DNA]</scope>
</reference>
<feature type="compositionally biased region" description="Basic and acidic residues" evidence="1">
    <location>
        <begin position="482"/>
        <end position="496"/>
    </location>
</feature>
<name>A0A9P1CBU0_9DINO</name>
<feature type="compositionally biased region" description="Basic and acidic residues" evidence="1">
    <location>
        <begin position="598"/>
        <end position="611"/>
    </location>
</feature>
<dbReference type="AlphaFoldDB" id="A0A9P1CBU0"/>
<dbReference type="EMBL" id="CAMXCT010001205">
    <property type="protein sequence ID" value="CAI3987818.1"/>
    <property type="molecule type" value="Genomic_DNA"/>
</dbReference>
<evidence type="ECO:0000313" key="2">
    <source>
        <dbReference type="EMBL" id="CAI3987818.1"/>
    </source>
</evidence>
<feature type="compositionally biased region" description="Polar residues" evidence="1">
    <location>
        <begin position="178"/>
        <end position="188"/>
    </location>
</feature>
<reference evidence="2" key="1">
    <citation type="submission" date="2022-10" db="EMBL/GenBank/DDBJ databases">
        <authorList>
            <person name="Chen Y."/>
            <person name="Dougan E. K."/>
            <person name="Chan C."/>
            <person name="Rhodes N."/>
            <person name="Thang M."/>
        </authorList>
    </citation>
    <scope>NUCLEOTIDE SEQUENCE</scope>
</reference>
<proteinExistence type="predicted"/>
<dbReference type="EMBL" id="CAMXCT030001205">
    <property type="protein sequence ID" value="CAL4775130.1"/>
    <property type="molecule type" value="Genomic_DNA"/>
</dbReference>
<feature type="compositionally biased region" description="Acidic residues" evidence="1">
    <location>
        <begin position="219"/>
        <end position="240"/>
    </location>
</feature>
<feature type="compositionally biased region" description="Basic and acidic residues" evidence="1">
    <location>
        <begin position="385"/>
        <end position="426"/>
    </location>
</feature>
<feature type="compositionally biased region" description="Basic and acidic residues" evidence="1">
    <location>
        <begin position="456"/>
        <end position="474"/>
    </location>
</feature>
<evidence type="ECO:0000256" key="1">
    <source>
        <dbReference type="SAM" id="MobiDB-lite"/>
    </source>
</evidence>
<gene>
    <name evidence="2" type="ORF">C1SCF055_LOCUS15063</name>
</gene>
<organism evidence="2">
    <name type="scientific">Cladocopium goreaui</name>
    <dbReference type="NCBI Taxonomy" id="2562237"/>
    <lineage>
        <taxon>Eukaryota</taxon>
        <taxon>Sar</taxon>
        <taxon>Alveolata</taxon>
        <taxon>Dinophyceae</taxon>
        <taxon>Suessiales</taxon>
        <taxon>Symbiodiniaceae</taxon>
        <taxon>Cladocopium</taxon>
    </lineage>
</organism>
<dbReference type="OrthoDB" id="10594143at2759"/>
<feature type="compositionally biased region" description="Basic and acidic residues" evidence="1">
    <location>
        <begin position="618"/>
        <end position="642"/>
    </location>
</feature>